<dbReference type="KEGG" id="lrh:LGG_00843"/>
<comment type="subcellular location">
    <subcellularLocation>
        <location evidence="1">Cell membrane</location>
        <topology evidence="1">Multi-pass membrane protein</topology>
    </subcellularLocation>
</comment>
<evidence type="ECO:0000313" key="8">
    <source>
        <dbReference type="Proteomes" id="UP000002067"/>
    </source>
</evidence>
<dbReference type="PROSITE" id="PS50850">
    <property type="entry name" value="MFS"/>
    <property type="match status" value="1"/>
</dbReference>
<dbReference type="KEGG" id="lrg:LRHM_0801"/>
<keyword evidence="4" id="KW-0812">Transmembrane</keyword>
<dbReference type="Pfam" id="PF07690">
    <property type="entry name" value="MFS_1"/>
    <property type="match status" value="1"/>
</dbReference>
<evidence type="ECO:0000256" key="6">
    <source>
        <dbReference type="ARBA" id="ARBA00023136"/>
    </source>
</evidence>
<keyword evidence="5" id="KW-1133">Transmembrane helix</keyword>
<dbReference type="CDD" id="cd17502">
    <property type="entry name" value="MFS_Azr1_MDR_like"/>
    <property type="match status" value="1"/>
</dbReference>
<evidence type="ECO:0000256" key="2">
    <source>
        <dbReference type="ARBA" id="ARBA00022448"/>
    </source>
</evidence>
<dbReference type="PANTHER" id="PTHR23501:SF191">
    <property type="entry name" value="VACUOLAR BASIC AMINO ACID TRANSPORTER 4"/>
    <property type="match status" value="1"/>
</dbReference>
<reference evidence="7 8" key="1">
    <citation type="journal article" date="2009" name="J. Bacteriol.">
        <title>Complete genome sequence of the probiotic Lactobacillus rhamnosus ATCC 53103.</title>
        <authorList>
            <person name="Morita H."/>
            <person name="Toh H."/>
            <person name="Oshima K."/>
            <person name="Murakami M."/>
            <person name="Taylor T.D."/>
            <person name="Igimi S."/>
            <person name="Hattori M."/>
        </authorList>
    </citation>
    <scope>NUCLEOTIDE SEQUENCE [LARGE SCALE GENOMIC DNA]</scope>
    <source>
        <strain evidence="8">ATCC 53103 / LMG 18243 / GG [Tokyo]</strain>
    </source>
</reference>
<keyword evidence="3" id="KW-1003">Cell membrane</keyword>
<keyword evidence="2" id="KW-0813">Transport</keyword>
<dbReference type="InterPro" id="IPR036259">
    <property type="entry name" value="MFS_trans_sf"/>
</dbReference>
<organism evidence="7 8">
    <name type="scientific">Lacticaseibacillus rhamnosus (strain ATCC 53103 / LMG 18243 / GG)</name>
    <name type="common">Lactobacillus rhamnosus</name>
    <dbReference type="NCBI Taxonomy" id="568703"/>
    <lineage>
        <taxon>Bacteria</taxon>
        <taxon>Bacillati</taxon>
        <taxon>Bacillota</taxon>
        <taxon>Bacilli</taxon>
        <taxon>Lactobacillales</taxon>
        <taxon>Lactobacillaceae</taxon>
        <taxon>Lacticaseibacillus</taxon>
    </lineage>
</organism>
<dbReference type="AlphaFoldDB" id="A0A7S7FNX6"/>
<dbReference type="EMBL" id="AP011548">
    <property type="protein sequence ID" value="BAI41328.1"/>
    <property type="molecule type" value="Genomic_DNA"/>
</dbReference>
<dbReference type="GO" id="GO:0022857">
    <property type="term" value="F:transmembrane transporter activity"/>
    <property type="evidence" value="ECO:0007669"/>
    <property type="project" value="InterPro"/>
</dbReference>
<accession>A0A7S7FNX6</accession>
<dbReference type="Gene3D" id="1.20.1250.20">
    <property type="entry name" value="MFS general substrate transporter like domains"/>
    <property type="match status" value="1"/>
</dbReference>
<evidence type="ECO:0000313" key="7">
    <source>
        <dbReference type="EMBL" id="BAI41328.1"/>
    </source>
</evidence>
<protein>
    <submittedName>
        <fullName evidence="7">Transporter protein</fullName>
    </submittedName>
</protein>
<dbReference type="Proteomes" id="UP000002067">
    <property type="component" value="Chromosome"/>
</dbReference>
<evidence type="ECO:0000256" key="4">
    <source>
        <dbReference type="ARBA" id="ARBA00022692"/>
    </source>
</evidence>
<dbReference type="PANTHER" id="PTHR23501">
    <property type="entry name" value="MAJOR FACILITATOR SUPERFAMILY"/>
    <property type="match status" value="1"/>
</dbReference>
<name>A0A7S7FNX6_LACRG</name>
<evidence type="ECO:0000256" key="3">
    <source>
        <dbReference type="ARBA" id="ARBA00022475"/>
    </source>
</evidence>
<sequence length="497" mass="54211">MKQRKTNVAVVTAAIFMGTFMTAIEGTIVSTAMPTIIGSLHGVHLMNWVFSIFLLTNAMATPIYGKLSDKIGRKPVFLIGLTVFVIGSLLSGLSQSMVMLIVFRAIQGVGAGAIMPVTFTIVADIYPFEKRAKMLGFNGSMWGIASVIAPLLGGFIVDQLSWHWIFFINVPLGLITFGLVWFFLQEDRRQVRQPLDMRGTVWLLVALLALMYGFQTLAEPNAIWQLAGMALIAVVGFWRFWQAERRAVDPIIDLKLFENRTFIIHNLIAALISGFVIGFEVYMPMWIQGILGMDASLGGFAVTPSSLMWVVGSFFAGKLLGRFQPKPILTGAMFWLLGGSLVLALVPQSTPYFVFLLVAGCLGLGFGLVITITTVTAQAVVSPDQVGVATSFNTLSRTLGQTLMVSVYGIVLNLRLTQGVAADGRLNSNMLNELINPHTAKQLPASVLPTLRQILYEGLHNIYFFSIVIVALALVANHFEAKKVLAKAAAQESDEEA</sequence>
<proteinExistence type="predicted"/>
<dbReference type="FunFam" id="1.20.1720.10:FF:000004">
    <property type="entry name" value="EmrB/QacA family drug resistance transporter"/>
    <property type="match status" value="1"/>
</dbReference>
<dbReference type="InterPro" id="IPR020846">
    <property type="entry name" value="MFS_dom"/>
</dbReference>
<keyword evidence="6" id="KW-0472">Membrane</keyword>
<gene>
    <name evidence="7" type="ordered locus">LRHM_0801</name>
</gene>
<dbReference type="RefSeq" id="WP_014569324.1">
    <property type="nucleotide sequence ID" value="NC_013198.1"/>
</dbReference>
<evidence type="ECO:0000256" key="5">
    <source>
        <dbReference type="ARBA" id="ARBA00022989"/>
    </source>
</evidence>
<dbReference type="Gene3D" id="1.20.1720.10">
    <property type="entry name" value="Multidrug resistance protein D"/>
    <property type="match status" value="1"/>
</dbReference>
<dbReference type="GO" id="GO:0005886">
    <property type="term" value="C:plasma membrane"/>
    <property type="evidence" value="ECO:0007669"/>
    <property type="project" value="UniProtKB-SubCell"/>
</dbReference>
<dbReference type="InterPro" id="IPR011701">
    <property type="entry name" value="MFS"/>
</dbReference>
<evidence type="ECO:0000256" key="1">
    <source>
        <dbReference type="ARBA" id="ARBA00004651"/>
    </source>
</evidence>
<dbReference type="SUPFAM" id="SSF103473">
    <property type="entry name" value="MFS general substrate transporter"/>
    <property type="match status" value="1"/>
</dbReference>